<sequence length="159" mass="17424">MPLSILLIQHIIKTNEKSGKSNVKIYCKACVEALGKKDAEIFALSNNEEVSKQKRPASPNLSYDTASNSSKPSHKIVRSSSYGLLNDYATNVKNEHLLDIIVTTSGGKSHIWKAINISLERESYVEVIEKTKAMIDELKNMEVKVSAVVTDSAAPYAAA</sequence>
<comment type="caution">
    <text evidence="1">The sequence shown here is derived from an EMBL/GenBank/DDBJ whole genome shotgun (WGS) entry which is preliminary data.</text>
</comment>
<reference evidence="1" key="1">
    <citation type="submission" date="2021-06" db="EMBL/GenBank/DDBJ databases">
        <authorList>
            <person name="Kallberg Y."/>
            <person name="Tangrot J."/>
            <person name="Rosling A."/>
        </authorList>
    </citation>
    <scope>NUCLEOTIDE SEQUENCE</scope>
    <source>
        <strain evidence="1">AU212A</strain>
    </source>
</reference>
<organism evidence="1 2">
    <name type="scientific">Scutellospora calospora</name>
    <dbReference type="NCBI Taxonomy" id="85575"/>
    <lineage>
        <taxon>Eukaryota</taxon>
        <taxon>Fungi</taxon>
        <taxon>Fungi incertae sedis</taxon>
        <taxon>Mucoromycota</taxon>
        <taxon>Glomeromycotina</taxon>
        <taxon>Glomeromycetes</taxon>
        <taxon>Diversisporales</taxon>
        <taxon>Gigasporaceae</taxon>
        <taxon>Scutellospora</taxon>
    </lineage>
</organism>
<feature type="non-terminal residue" evidence="1">
    <location>
        <position position="159"/>
    </location>
</feature>
<keyword evidence="2" id="KW-1185">Reference proteome</keyword>
<evidence type="ECO:0000313" key="1">
    <source>
        <dbReference type="EMBL" id="CAG8481296.1"/>
    </source>
</evidence>
<evidence type="ECO:0000313" key="2">
    <source>
        <dbReference type="Proteomes" id="UP000789860"/>
    </source>
</evidence>
<gene>
    <name evidence="1" type="ORF">SCALOS_LOCUS2433</name>
</gene>
<protein>
    <submittedName>
        <fullName evidence="1">6912_t:CDS:1</fullName>
    </submittedName>
</protein>
<dbReference type="Proteomes" id="UP000789860">
    <property type="component" value="Unassembled WGS sequence"/>
</dbReference>
<accession>A0ACA9KN15</accession>
<name>A0ACA9KN15_9GLOM</name>
<proteinExistence type="predicted"/>
<dbReference type="EMBL" id="CAJVPM010002170">
    <property type="protein sequence ID" value="CAG8481296.1"/>
    <property type="molecule type" value="Genomic_DNA"/>
</dbReference>